<feature type="compositionally biased region" description="Polar residues" evidence="1">
    <location>
        <begin position="514"/>
        <end position="529"/>
    </location>
</feature>
<dbReference type="InterPro" id="IPR002182">
    <property type="entry name" value="NB-ARC"/>
</dbReference>
<proteinExistence type="predicted"/>
<dbReference type="InterPro" id="IPR027417">
    <property type="entry name" value="P-loop_NTPase"/>
</dbReference>
<feature type="compositionally biased region" description="Polar residues" evidence="1">
    <location>
        <begin position="226"/>
        <end position="256"/>
    </location>
</feature>
<protein>
    <recommendedName>
        <fullName evidence="2">AAA+ ATPase domain-containing protein</fullName>
    </recommendedName>
</protein>
<dbReference type="InterPro" id="IPR011990">
    <property type="entry name" value="TPR-like_helical_dom_sf"/>
</dbReference>
<keyword evidence="4" id="KW-1185">Reference proteome</keyword>
<dbReference type="InterPro" id="IPR053137">
    <property type="entry name" value="NLR-like"/>
</dbReference>
<feature type="compositionally biased region" description="Polar residues" evidence="1">
    <location>
        <begin position="546"/>
        <end position="564"/>
    </location>
</feature>
<dbReference type="Pfam" id="PF00931">
    <property type="entry name" value="NB-ARC"/>
    <property type="match status" value="1"/>
</dbReference>
<evidence type="ECO:0000256" key="1">
    <source>
        <dbReference type="SAM" id="MobiDB-lite"/>
    </source>
</evidence>
<feature type="compositionally biased region" description="Basic and acidic residues" evidence="1">
    <location>
        <begin position="208"/>
        <end position="218"/>
    </location>
</feature>
<dbReference type="GO" id="GO:0043531">
    <property type="term" value="F:ADP binding"/>
    <property type="evidence" value="ECO:0007669"/>
    <property type="project" value="InterPro"/>
</dbReference>
<evidence type="ECO:0000313" key="4">
    <source>
        <dbReference type="Proteomes" id="UP001148614"/>
    </source>
</evidence>
<feature type="region of interest" description="Disordered" evidence="1">
    <location>
        <begin position="514"/>
        <end position="571"/>
    </location>
</feature>
<dbReference type="SMART" id="SM00382">
    <property type="entry name" value="AAA"/>
    <property type="match status" value="1"/>
</dbReference>
<dbReference type="SUPFAM" id="SSF52540">
    <property type="entry name" value="P-loop containing nucleoside triphosphate hydrolases"/>
    <property type="match status" value="1"/>
</dbReference>
<evidence type="ECO:0000313" key="3">
    <source>
        <dbReference type="EMBL" id="KAJ3576683.1"/>
    </source>
</evidence>
<dbReference type="Gene3D" id="1.25.40.10">
    <property type="entry name" value="Tetratricopeptide repeat domain"/>
    <property type="match status" value="2"/>
</dbReference>
<feature type="domain" description="AAA+ ATPase" evidence="2">
    <location>
        <begin position="644"/>
        <end position="785"/>
    </location>
</feature>
<dbReference type="AlphaFoldDB" id="A0A9W8NGZ5"/>
<name>A0A9W8NGZ5_9PEZI</name>
<accession>A0A9W8NGZ5</accession>
<feature type="region of interest" description="Disordered" evidence="1">
    <location>
        <begin position="434"/>
        <end position="468"/>
    </location>
</feature>
<dbReference type="SUPFAM" id="SSF48452">
    <property type="entry name" value="TPR-like"/>
    <property type="match status" value="3"/>
</dbReference>
<comment type="caution">
    <text evidence="3">The sequence shown here is derived from an EMBL/GenBank/DDBJ whole genome shotgun (WGS) entry which is preliminary data.</text>
</comment>
<sequence length="1147" mass="129759">MSSGGGESDPISSLAQNCWESWAGILAQSGHTYGSRGFVQEYQRRYEAWIVFLGVFANGNLSLDHRLRNSFEIKTSKLFEKMQQNHLIQGDGVKITPTLEAVFCGVEDTLNRLHRLGVAIRDASAGQLMSRIKPLSKDLRVSSFEKLTYSIIANLYRSANPRLLEHVSASLALKYQIIIYRQGREKKYHALPGQHDVQNPPPPTAHAYRQERKAELKAASRPQAGKQETTAGQVQSSTISSTFDEQAFKQQLQQTHKAPGLLPPSVTTVHMGSANCPPQPIIPDDAKYAKCEWCLESLPASLFKTQPEWRKHVKRDWNPYICISEDCANLTPVPSFAKASEWERHMQAQHGDDWPRTVYKQPTWICDLEHPGMDGVETPCFTTDAGLVTHIQESHEGISSDEIQTMVRYNTVLLSRAADVCLFCGYTVEDDPERENVAAGSSGDELTASQSATSRRIHTIPEESEDNSLISRASKRMYCHVAEHLNNFTVLMIRMISIPDGSDDTDSDESIVFTQSSSVGDNKSNYQNWESSSSEADDAEGEESVVLTQSGSADDNRNWESSSSEAEDEHLEHQIPYSNPIVQKLNSDATIGTGAKRTTDGDYVSETNRNILPAYYIPLRRNANFVGRKDVLDTLKKMLFGDKSSQRVVLVGPEGVGKTQVALEVAYWTKDHQPDYSILWIPTPSMRTINQAYTEIAKQLSIQIDHKQGLIESLRRHLNSKNAGKFLLIVDDANNPDILLGSENSRALYDYLPKSEDSLILFATRSRNIATGLPGSDVIDLHNMSKLEATELLYETLINKELLHDKTGTEMLLRELHALWISKDDQNTERFNLFYYVGLFLHAERRFRDAIVALEQTYRFRKQFLSEYDDSRLASERALGKAYLENRRIKEAIVLFQHIVDVLDSRERTSQSIGAQSTAECELAQAYYEDRQTERCIEILERSLFGEKHPLTEINERSEPEILLASAYIDSKRPKKAIDILERVVSVQKKTLAEEDRVRLKTESVLASAYIDEGRITEAVRILENAQTIWDKTTAADDHDRLTSKELLAYAYLDSGQTSQATFILQNVVSIREKTLKADDTERLTSEHELSYAYIKIGRFQDAINILQKVVLIEEQLDMRESQRIVSRDLLAEAKWRGWQERRSGKD</sequence>
<dbReference type="VEuPathDB" id="FungiDB:F4678DRAFT_448646"/>
<dbReference type="PANTHER" id="PTHR46082">
    <property type="entry name" value="ATP/GTP-BINDING PROTEIN-RELATED"/>
    <property type="match status" value="1"/>
</dbReference>
<gene>
    <name evidence="3" type="ORF">NPX13_g3623</name>
</gene>
<organism evidence="3 4">
    <name type="scientific">Xylaria arbuscula</name>
    <dbReference type="NCBI Taxonomy" id="114810"/>
    <lineage>
        <taxon>Eukaryota</taxon>
        <taxon>Fungi</taxon>
        <taxon>Dikarya</taxon>
        <taxon>Ascomycota</taxon>
        <taxon>Pezizomycotina</taxon>
        <taxon>Sordariomycetes</taxon>
        <taxon>Xylariomycetidae</taxon>
        <taxon>Xylariales</taxon>
        <taxon>Xylariaceae</taxon>
        <taxon>Xylaria</taxon>
    </lineage>
</organism>
<dbReference type="EMBL" id="JANPWZ010000462">
    <property type="protein sequence ID" value="KAJ3576683.1"/>
    <property type="molecule type" value="Genomic_DNA"/>
</dbReference>
<dbReference type="Gene3D" id="3.40.50.300">
    <property type="entry name" value="P-loop containing nucleotide triphosphate hydrolases"/>
    <property type="match status" value="1"/>
</dbReference>
<reference evidence="3" key="1">
    <citation type="submission" date="2022-07" db="EMBL/GenBank/DDBJ databases">
        <title>Genome Sequence of Xylaria arbuscula.</title>
        <authorList>
            <person name="Buettner E."/>
        </authorList>
    </citation>
    <scope>NUCLEOTIDE SEQUENCE</scope>
    <source>
        <strain evidence="3">VT107</strain>
    </source>
</reference>
<dbReference type="Proteomes" id="UP001148614">
    <property type="component" value="Unassembled WGS sequence"/>
</dbReference>
<feature type="region of interest" description="Disordered" evidence="1">
    <location>
        <begin position="192"/>
        <end position="266"/>
    </location>
</feature>
<dbReference type="PANTHER" id="PTHR46082:SF6">
    <property type="entry name" value="AAA+ ATPASE DOMAIN-CONTAINING PROTEIN-RELATED"/>
    <property type="match status" value="1"/>
</dbReference>
<dbReference type="InterPro" id="IPR003593">
    <property type="entry name" value="AAA+_ATPase"/>
</dbReference>
<evidence type="ECO:0000259" key="2">
    <source>
        <dbReference type="SMART" id="SM00382"/>
    </source>
</evidence>